<keyword evidence="3" id="KW-1185">Reference proteome</keyword>
<evidence type="ECO:0000259" key="1">
    <source>
        <dbReference type="Pfam" id="PF04149"/>
    </source>
</evidence>
<dbReference type="Pfam" id="PF04149">
    <property type="entry name" value="DUF397"/>
    <property type="match status" value="1"/>
</dbReference>
<evidence type="ECO:0000313" key="2">
    <source>
        <dbReference type="EMBL" id="MEU8132002.1"/>
    </source>
</evidence>
<comment type="caution">
    <text evidence="2">The sequence shown here is derived from an EMBL/GenBank/DDBJ whole genome shotgun (WGS) entry which is preliminary data.</text>
</comment>
<protein>
    <submittedName>
        <fullName evidence="2">DUF397 domain-containing protein</fullName>
    </submittedName>
</protein>
<name>A0ABV3D8D2_9ACTN</name>
<dbReference type="Proteomes" id="UP001551482">
    <property type="component" value="Unassembled WGS sequence"/>
</dbReference>
<evidence type="ECO:0000313" key="3">
    <source>
        <dbReference type="Proteomes" id="UP001551482"/>
    </source>
</evidence>
<reference evidence="2 3" key="1">
    <citation type="submission" date="2024-06" db="EMBL/GenBank/DDBJ databases">
        <title>The Natural Products Discovery Center: Release of the First 8490 Sequenced Strains for Exploring Actinobacteria Biosynthetic Diversity.</title>
        <authorList>
            <person name="Kalkreuter E."/>
            <person name="Kautsar S.A."/>
            <person name="Yang D."/>
            <person name="Bader C.D."/>
            <person name="Teijaro C.N."/>
            <person name="Fluegel L."/>
            <person name="Davis C.M."/>
            <person name="Simpson J.R."/>
            <person name="Lauterbach L."/>
            <person name="Steele A.D."/>
            <person name="Gui C."/>
            <person name="Meng S."/>
            <person name="Li G."/>
            <person name="Viehrig K."/>
            <person name="Ye F."/>
            <person name="Su P."/>
            <person name="Kiefer A.F."/>
            <person name="Nichols A."/>
            <person name="Cepeda A.J."/>
            <person name="Yan W."/>
            <person name="Fan B."/>
            <person name="Jiang Y."/>
            <person name="Adhikari A."/>
            <person name="Zheng C.-J."/>
            <person name="Schuster L."/>
            <person name="Cowan T.M."/>
            <person name="Smanski M.J."/>
            <person name="Chevrette M.G."/>
            <person name="De Carvalho L.P.S."/>
            <person name="Shen B."/>
        </authorList>
    </citation>
    <scope>NUCLEOTIDE SEQUENCE [LARGE SCALE GENOMIC DNA]</scope>
    <source>
        <strain evidence="2 3">NPDC048946</strain>
    </source>
</reference>
<organism evidence="2 3">
    <name type="scientific">Streptodolium elevatio</name>
    <dbReference type="NCBI Taxonomy" id="3157996"/>
    <lineage>
        <taxon>Bacteria</taxon>
        <taxon>Bacillati</taxon>
        <taxon>Actinomycetota</taxon>
        <taxon>Actinomycetes</taxon>
        <taxon>Kitasatosporales</taxon>
        <taxon>Streptomycetaceae</taxon>
        <taxon>Streptodolium</taxon>
    </lineage>
</organism>
<dbReference type="RefSeq" id="WP_358347099.1">
    <property type="nucleotide sequence ID" value="NZ_JBEZFP010000001.1"/>
</dbReference>
<dbReference type="InterPro" id="IPR007278">
    <property type="entry name" value="DUF397"/>
</dbReference>
<accession>A0ABV3D8D2</accession>
<sequence>MTANLVWRKSSYSSTADNGRVEVPSLARHAGVRDSKDRCRGHLSLSPCAWGHFLESVRSSPCR</sequence>
<proteinExistence type="predicted"/>
<feature type="domain" description="DUF397" evidence="1">
    <location>
        <begin position="5"/>
        <end position="58"/>
    </location>
</feature>
<gene>
    <name evidence="2" type="ORF">AB0C36_00675</name>
</gene>
<dbReference type="EMBL" id="JBEZFP010000001">
    <property type="protein sequence ID" value="MEU8132002.1"/>
    <property type="molecule type" value="Genomic_DNA"/>
</dbReference>